<feature type="repeat" description="TPR" evidence="3">
    <location>
        <begin position="91"/>
        <end position="124"/>
    </location>
</feature>
<evidence type="ECO:0000313" key="5">
    <source>
        <dbReference type="EMBL" id="CPR15573.1"/>
    </source>
</evidence>
<dbReference type="PROSITE" id="PS50005">
    <property type="entry name" value="TPR"/>
    <property type="match status" value="3"/>
</dbReference>
<name>A0A0D6JAH1_9HYPH</name>
<dbReference type="Pfam" id="PF13414">
    <property type="entry name" value="TPR_11"/>
    <property type="match status" value="1"/>
</dbReference>
<feature type="signal peptide" evidence="4">
    <location>
        <begin position="1"/>
        <end position="22"/>
    </location>
</feature>
<dbReference type="InterPro" id="IPR019734">
    <property type="entry name" value="TPR_rpt"/>
</dbReference>
<dbReference type="KEGG" id="fil:BN1229_v1_0413"/>
<dbReference type="PROSITE" id="PS50293">
    <property type="entry name" value="TPR_REGION"/>
    <property type="match status" value="1"/>
</dbReference>
<accession>A0A0D6JAH1</accession>
<dbReference type="RefSeq" id="WP_052743614.1">
    <property type="nucleotide sequence ID" value="NZ_LN829118.1"/>
</dbReference>
<dbReference type="Pfam" id="PF00515">
    <property type="entry name" value="TPR_1"/>
    <property type="match status" value="1"/>
</dbReference>
<reference evidence="6" key="1">
    <citation type="submission" date="2015-02" db="EMBL/GenBank/DDBJ databases">
        <authorList>
            <person name="Chooi Y.-H."/>
        </authorList>
    </citation>
    <scope>NUCLEOTIDE SEQUENCE [LARGE SCALE GENOMIC DNA]</scope>
    <source>
        <strain evidence="6">strain Y</strain>
    </source>
</reference>
<evidence type="ECO:0000313" key="6">
    <source>
        <dbReference type="Proteomes" id="UP000033187"/>
    </source>
</evidence>
<keyword evidence="2 3" id="KW-0802">TPR repeat</keyword>
<dbReference type="AlphaFoldDB" id="A0A0D6JAH1"/>
<proteinExistence type="predicted"/>
<keyword evidence="4" id="KW-0732">Signal</keyword>
<keyword evidence="1" id="KW-0677">Repeat</keyword>
<evidence type="ECO:0000256" key="3">
    <source>
        <dbReference type="PROSITE-ProRule" id="PRU00339"/>
    </source>
</evidence>
<evidence type="ECO:0000256" key="2">
    <source>
        <dbReference type="ARBA" id="ARBA00022803"/>
    </source>
</evidence>
<dbReference type="SMART" id="SM00028">
    <property type="entry name" value="TPR"/>
    <property type="match status" value="3"/>
</dbReference>
<dbReference type="PANTHER" id="PTHR44858">
    <property type="entry name" value="TETRATRICOPEPTIDE REPEAT PROTEIN 6"/>
    <property type="match status" value="1"/>
</dbReference>
<dbReference type="InterPro" id="IPR011990">
    <property type="entry name" value="TPR-like_helical_dom_sf"/>
</dbReference>
<dbReference type="SUPFAM" id="SSF48452">
    <property type="entry name" value="TPR-like"/>
    <property type="match status" value="1"/>
</dbReference>
<gene>
    <name evidence="5" type="ORF">YBN1229_v1_0417</name>
</gene>
<dbReference type="Proteomes" id="UP000033187">
    <property type="component" value="Chromosome 1"/>
</dbReference>
<evidence type="ECO:0000256" key="4">
    <source>
        <dbReference type="SAM" id="SignalP"/>
    </source>
</evidence>
<dbReference type="OrthoDB" id="7957495at2"/>
<keyword evidence="6" id="KW-1185">Reference proteome</keyword>
<feature type="repeat" description="TPR" evidence="3">
    <location>
        <begin position="125"/>
        <end position="158"/>
    </location>
</feature>
<feature type="chain" id="PRO_5002306223" evidence="4">
    <location>
        <begin position="23"/>
        <end position="172"/>
    </location>
</feature>
<sequence length="172" mass="18793">MAIAAILATILTAALTAFNAAAADPLAECNDSPNPATQIRGCTQYINEGKPDKHNLSIAYVNRAIAYSMLGKNGEALKDFSSAIEVDPNNPLAYYNRGNLYLDTGHHDLAINDFTCALAIDPMFSLAYYNRGLAYERLQKLHEAKADFAQVLALDPSHADAKEHLDRLRLIN</sequence>
<dbReference type="EMBL" id="LN829119">
    <property type="protein sequence ID" value="CPR15573.1"/>
    <property type="molecule type" value="Genomic_DNA"/>
</dbReference>
<feature type="repeat" description="TPR" evidence="3">
    <location>
        <begin position="57"/>
        <end position="90"/>
    </location>
</feature>
<evidence type="ECO:0000256" key="1">
    <source>
        <dbReference type="ARBA" id="ARBA00022737"/>
    </source>
</evidence>
<dbReference type="InterPro" id="IPR050498">
    <property type="entry name" value="Ycf3"/>
</dbReference>
<dbReference type="KEGG" id="fiy:BN1229_v1_0417"/>
<dbReference type="Gene3D" id="1.25.40.10">
    <property type="entry name" value="Tetratricopeptide repeat domain"/>
    <property type="match status" value="2"/>
</dbReference>
<dbReference type="PANTHER" id="PTHR44858:SF1">
    <property type="entry name" value="UDP-N-ACETYLGLUCOSAMINE--PEPTIDE N-ACETYLGLUCOSAMINYLTRANSFERASE SPINDLY-RELATED"/>
    <property type="match status" value="1"/>
</dbReference>
<organism evidence="5 6">
    <name type="scientific">Candidatus Filomicrobium marinum</name>
    <dbReference type="NCBI Taxonomy" id="1608628"/>
    <lineage>
        <taxon>Bacteria</taxon>
        <taxon>Pseudomonadati</taxon>
        <taxon>Pseudomonadota</taxon>
        <taxon>Alphaproteobacteria</taxon>
        <taxon>Hyphomicrobiales</taxon>
        <taxon>Hyphomicrobiaceae</taxon>
        <taxon>Filomicrobium</taxon>
    </lineage>
</organism>
<protein>
    <submittedName>
        <fullName evidence="5">Uncharacterized protein</fullName>
    </submittedName>
</protein>